<proteinExistence type="predicted"/>
<evidence type="ECO:0000313" key="9">
    <source>
        <dbReference type="Proteomes" id="UP000092730"/>
    </source>
</evidence>
<sequence>MATADRACLRCIAKKRKCDHERPSCGLCVKAGHECEYPGKRQKRGPTPGSSKASELRVQQLENALFFVLGVEGVEDCLRGRLAPNQLDEPVPPAPSVSIEKQRLVDLWKARPLRSYLDLLHFRQELYEMSEEVPKDDTGTFFQRRSTSQVYAVNERMTQDIQDYSAPSQPPNPVSNLEFLASSALSQPPLPSLTRGQSPIDEGSGISPVRQNGPPNQDSIMVDGMTPGSNVPPPDTESTSDLPPTIDQLSQHEIEASDLFW</sequence>
<keyword evidence="9" id="KW-1185">Reference proteome</keyword>
<dbReference type="GeneID" id="30207792"/>
<dbReference type="GO" id="GO:0000978">
    <property type="term" value="F:RNA polymerase II cis-regulatory region sequence-specific DNA binding"/>
    <property type="evidence" value="ECO:0007669"/>
    <property type="project" value="TreeGrafter"/>
</dbReference>
<dbReference type="SMART" id="SM00066">
    <property type="entry name" value="GAL4"/>
    <property type="match status" value="1"/>
</dbReference>
<dbReference type="Gene3D" id="4.10.240.10">
    <property type="entry name" value="Zn(2)-C6 fungal-type DNA-binding domain"/>
    <property type="match status" value="1"/>
</dbReference>
<keyword evidence="3" id="KW-0804">Transcription</keyword>
<dbReference type="PANTHER" id="PTHR31069">
    <property type="entry name" value="OLEATE-ACTIVATED TRANSCRIPTION FACTOR 1-RELATED"/>
    <property type="match status" value="1"/>
</dbReference>
<dbReference type="GO" id="GO:0005634">
    <property type="term" value="C:nucleus"/>
    <property type="evidence" value="ECO:0007669"/>
    <property type="project" value="TreeGrafter"/>
</dbReference>
<dbReference type="GO" id="GO:0000981">
    <property type="term" value="F:DNA-binding transcription factor activity, RNA polymerase II-specific"/>
    <property type="evidence" value="ECO:0007669"/>
    <property type="project" value="InterPro"/>
</dbReference>
<reference evidence="7" key="3">
    <citation type="submission" date="2014-01" db="EMBL/GenBank/DDBJ databases">
        <title>Evolution of pathogenesis and genome organization in the Tremellales.</title>
        <authorList>
            <person name="Cuomo C."/>
            <person name="Litvintseva A."/>
            <person name="Heitman J."/>
            <person name="Chen Y."/>
            <person name="Sun S."/>
            <person name="Springer D."/>
            <person name="Dromer F."/>
            <person name="Young S."/>
            <person name="Zeng Q."/>
            <person name="Chapman S."/>
            <person name="Gujja S."/>
            <person name="Saif S."/>
            <person name="Birren B."/>
        </authorList>
    </citation>
    <scope>NUCLEOTIDE SEQUENCE</scope>
    <source>
        <strain evidence="7">CBS 10118</strain>
    </source>
</reference>
<evidence type="ECO:0000313" key="7">
    <source>
        <dbReference type="EMBL" id="OCF25720.1"/>
    </source>
</evidence>
<dbReference type="AlphaFoldDB" id="A0A1B9G3Z6"/>
<evidence type="ECO:0000256" key="5">
    <source>
        <dbReference type="SAM" id="MobiDB-lite"/>
    </source>
</evidence>
<dbReference type="SUPFAM" id="SSF57701">
    <property type="entry name" value="Zn2/Cys6 DNA-binding domain"/>
    <property type="match status" value="1"/>
</dbReference>
<dbReference type="PANTHER" id="PTHR31069:SF12">
    <property type="entry name" value="TRANSCRIPTION FACTOR DOMAIN-CONTAINING PROTEIN"/>
    <property type="match status" value="1"/>
</dbReference>
<dbReference type="InterPro" id="IPR036864">
    <property type="entry name" value="Zn2-C6_fun-type_DNA-bd_sf"/>
</dbReference>
<name>A0A1B9G3Z6_9TREE</name>
<reference evidence="7" key="1">
    <citation type="submission" date="2013-07" db="EMBL/GenBank/DDBJ databases">
        <title>The Genome Sequence of Cryptococcus bestiolae CBS10118.</title>
        <authorList>
            <consortium name="The Broad Institute Genome Sequencing Platform"/>
            <person name="Cuomo C."/>
            <person name="Litvintseva A."/>
            <person name="Chen Y."/>
            <person name="Heitman J."/>
            <person name="Sun S."/>
            <person name="Springer D."/>
            <person name="Dromer F."/>
            <person name="Young S.K."/>
            <person name="Zeng Q."/>
            <person name="Gargeya S."/>
            <person name="Fitzgerald M."/>
            <person name="Abouelleil A."/>
            <person name="Alvarado L."/>
            <person name="Berlin A.M."/>
            <person name="Chapman S.B."/>
            <person name="Dewar J."/>
            <person name="Goldberg J."/>
            <person name="Griggs A."/>
            <person name="Gujja S."/>
            <person name="Hansen M."/>
            <person name="Howarth C."/>
            <person name="Imamovic A."/>
            <person name="Larimer J."/>
            <person name="McCowan C."/>
            <person name="Murphy C."/>
            <person name="Pearson M."/>
            <person name="Priest M."/>
            <person name="Roberts A."/>
            <person name="Saif S."/>
            <person name="Shea T."/>
            <person name="Sykes S."/>
            <person name="Wortman J."/>
            <person name="Nusbaum C."/>
            <person name="Birren B."/>
        </authorList>
    </citation>
    <scope>NUCLEOTIDE SEQUENCE [LARGE SCALE GENOMIC DNA]</scope>
    <source>
        <strain evidence="7">CBS 10118</strain>
    </source>
</reference>
<organism evidence="7">
    <name type="scientific">Kwoniella bestiolae CBS 10118</name>
    <dbReference type="NCBI Taxonomy" id="1296100"/>
    <lineage>
        <taxon>Eukaryota</taxon>
        <taxon>Fungi</taxon>
        <taxon>Dikarya</taxon>
        <taxon>Basidiomycota</taxon>
        <taxon>Agaricomycotina</taxon>
        <taxon>Tremellomycetes</taxon>
        <taxon>Tremellales</taxon>
        <taxon>Cryptococcaceae</taxon>
        <taxon>Kwoniella</taxon>
    </lineage>
</organism>
<dbReference type="EMBL" id="CP144541">
    <property type="protein sequence ID" value="WVW78070.1"/>
    <property type="molecule type" value="Genomic_DNA"/>
</dbReference>
<feature type="domain" description="Zn(2)-C6 fungal-type" evidence="6">
    <location>
        <begin position="7"/>
        <end position="37"/>
    </location>
</feature>
<dbReference type="GO" id="GO:0045944">
    <property type="term" value="P:positive regulation of transcription by RNA polymerase II"/>
    <property type="evidence" value="ECO:0007669"/>
    <property type="project" value="TreeGrafter"/>
</dbReference>
<dbReference type="VEuPathDB" id="FungiDB:I302_03393"/>
<feature type="region of interest" description="Disordered" evidence="5">
    <location>
        <begin position="186"/>
        <end position="261"/>
    </location>
</feature>
<evidence type="ECO:0000256" key="3">
    <source>
        <dbReference type="ARBA" id="ARBA00023163"/>
    </source>
</evidence>
<dbReference type="InterPro" id="IPR050675">
    <property type="entry name" value="OAF3"/>
</dbReference>
<evidence type="ECO:0000256" key="4">
    <source>
        <dbReference type="ARBA" id="ARBA00023242"/>
    </source>
</evidence>
<dbReference type="GO" id="GO:0008270">
    <property type="term" value="F:zinc ion binding"/>
    <property type="evidence" value="ECO:0007669"/>
    <property type="project" value="InterPro"/>
</dbReference>
<keyword evidence="2" id="KW-0238">DNA-binding</keyword>
<keyword evidence="1" id="KW-0805">Transcription regulation</keyword>
<accession>A0A1B9G3Z6</accession>
<dbReference type="CDD" id="cd00067">
    <property type="entry name" value="GAL4"/>
    <property type="match status" value="1"/>
</dbReference>
<evidence type="ECO:0000256" key="2">
    <source>
        <dbReference type="ARBA" id="ARBA00023125"/>
    </source>
</evidence>
<dbReference type="RefSeq" id="XP_019046790.1">
    <property type="nucleotide sequence ID" value="XM_019190042.1"/>
</dbReference>
<dbReference type="EMBL" id="KI894020">
    <property type="protein sequence ID" value="OCF25720.1"/>
    <property type="molecule type" value="Genomic_DNA"/>
</dbReference>
<dbReference type="InterPro" id="IPR001138">
    <property type="entry name" value="Zn2Cys6_DnaBD"/>
</dbReference>
<feature type="compositionally biased region" description="Polar residues" evidence="5">
    <location>
        <begin position="209"/>
        <end position="219"/>
    </location>
</feature>
<reference evidence="8" key="4">
    <citation type="submission" date="2024-02" db="EMBL/GenBank/DDBJ databases">
        <title>Comparative genomics of Cryptococcus and Kwoniella reveals pathogenesis evolution and contrasting modes of karyotype evolution via chromosome fusion or intercentromeric recombination.</title>
        <authorList>
            <person name="Coelho M.A."/>
            <person name="David-Palma M."/>
            <person name="Shea T."/>
            <person name="Bowers K."/>
            <person name="McGinley-Smith S."/>
            <person name="Mohammad A.W."/>
            <person name="Gnirke A."/>
            <person name="Yurkov A.M."/>
            <person name="Nowrousian M."/>
            <person name="Sun S."/>
            <person name="Cuomo C.A."/>
            <person name="Heitman J."/>
        </authorList>
    </citation>
    <scope>NUCLEOTIDE SEQUENCE</scope>
    <source>
        <strain evidence="8">CBS 10118</strain>
    </source>
</reference>
<dbReference type="OrthoDB" id="2596476at2759"/>
<dbReference type="KEGG" id="kbi:30207792"/>
<evidence type="ECO:0000313" key="8">
    <source>
        <dbReference type="EMBL" id="WVW78070.1"/>
    </source>
</evidence>
<evidence type="ECO:0000256" key="1">
    <source>
        <dbReference type="ARBA" id="ARBA00023015"/>
    </source>
</evidence>
<dbReference type="PROSITE" id="PS50048">
    <property type="entry name" value="ZN2_CY6_FUNGAL_2"/>
    <property type="match status" value="1"/>
</dbReference>
<keyword evidence="4" id="KW-0539">Nucleus</keyword>
<feature type="compositionally biased region" description="Polar residues" evidence="5">
    <location>
        <begin position="236"/>
        <end position="249"/>
    </location>
</feature>
<reference evidence="8" key="2">
    <citation type="submission" date="2013-07" db="EMBL/GenBank/DDBJ databases">
        <authorList>
            <consortium name="The Broad Institute Genome Sequencing Platform"/>
            <person name="Cuomo C."/>
            <person name="Litvintseva A."/>
            <person name="Chen Y."/>
            <person name="Heitman J."/>
            <person name="Sun S."/>
            <person name="Springer D."/>
            <person name="Dromer F."/>
            <person name="Young S.K."/>
            <person name="Zeng Q."/>
            <person name="Gargeya S."/>
            <person name="Fitzgerald M."/>
            <person name="Abouelleil A."/>
            <person name="Alvarado L."/>
            <person name="Berlin A.M."/>
            <person name="Chapman S.B."/>
            <person name="Dewar J."/>
            <person name="Goldberg J."/>
            <person name="Griggs A."/>
            <person name="Gujja S."/>
            <person name="Hansen M."/>
            <person name="Howarth C."/>
            <person name="Imamovic A."/>
            <person name="Larimer J."/>
            <person name="McCowan C."/>
            <person name="Murphy C."/>
            <person name="Pearson M."/>
            <person name="Priest M."/>
            <person name="Roberts A."/>
            <person name="Saif S."/>
            <person name="Shea T."/>
            <person name="Sykes S."/>
            <person name="Wortman J."/>
            <person name="Nusbaum C."/>
            <person name="Birren B."/>
        </authorList>
    </citation>
    <scope>NUCLEOTIDE SEQUENCE</scope>
    <source>
        <strain evidence="8">CBS 10118</strain>
    </source>
</reference>
<gene>
    <name evidence="7" type="ORF">I302_03393</name>
    <name evidence="8" type="ORF">I302_100021</name>
</gene>
<dbReference type="Proteomes" id="UP000092730">
    <property type="component" value="Chromosome 1"/>
</dbReference>
<protein>
    <recommendedName>
        <fullName evidence="6">Zn(2)-C6 fungal-type domain-containing protein</fullName>
    </recommendedName>
</protein>
<evidence type="ECO:0000259" key="6">
    <source>
        <dbReference type="PROSITE" id="PS50048"/>
    </source>
</evidence>
<dbReference type="Pfam" id="PF00172">
    <property type="entry name" value="Zn_clus"/>
    <property type="match status" value="1"/>
</dbReference>